<evidence type="ECO:0000256" key="9">
    <source>
        <dbReference type="ARBA" id="ARBA00037230"/>
    </source>
</evidence>
<keyword evidence="4" id="KW-0997">Cell inner membrane</keyword>
<sequence>MIPELGHFALIVALLLALAQGILPIVGAHRGNAAFMAVARPAAQGQFVFVAIAFGCLAYAFLTHDFSVENVARNSYSQLPAIYRFTATWGSHEGSLLLWALILGVWTTAVTVFSRHLPEDMAARVIGVMGLISSGFLAFLLTTSNPFLRLVPAAAEGNDMNPLLQDPGMVLHPPMLYMGYVGFSVAFAFAIAALLSGKLDAAWARWSRPWTTVAWTFLTVGIALGSWWAYYELGWGGWWFWDPTENASFMPWLAGTALIHSLAVTEKRGAFKSWTVLLAIAAFSLSLLGTFLVRSGVLSSVHAFATDPARGVFILGFLGVVIGGSLLLYAWRAPRLAAGGGFAWFSRESLLLANNALLIAALGSVLLGTLYPLFMDALNMGKISVGPPYFNAVFVPLFTPALFLVGVGPLVRWKQADLPELAIRLKWAFAVALITAALLPLTQGGLNFMASLGLFLTLWIVFTVALGFVGRVQHGEGSLSTRLKALPRSFWGMQLAHFGLALAVCGATVVSHYQTDRDVRMNIGDYVELAGYTFTFKGATQVPGPNYQAMRGQVEVSREGKPLFTLQPEKRVYNASGMPMTEAGIDYGLLRDVYVSLGEPLANGAWSVRVYHKPFVDWLWLGGLFLAIGGVLAASDRRYRIAFKKETQQAKPATAAVEGQQA</sequence>
<feature type="domain" description="Cytochrome c assembly protein" evidence="11">
    <location>
        <begin position="89"/>
        <end position="295"/>
    </location>
</feature>
<dbReference type="PANTHER" id="PTHR43653:SF1">
    <property type="entry name" value="CYTOCHROME C-TYPE BIOGENESIS PROTEIN CCMF"/>
    <property type="match status" value="1"/>
</dbReference>
<feature type="transmembrane region" description="Helical" evidence="10">
    <location>
        <begin position="177"/>
        <end position="197"/>
    </location>
</feature>
<dbReference type="InterPro" id="IPR003568">
    <property type="entry name" value="Cyt_c_biogenesis_CcmF"/>
</dbReference>
<accession>A0A4R3K065</accession>
<dbReference type="OrthoDB" id="9761451at2"/>
<comment type="similarity">
    <text evidence="2">Belongs to the CcmF/CycK/Ccl1/NrfE/CcsA family.</text>
</comment>
<evidence type="ECO:0000313" key="14">
    <source>
        <dbReference type="Proteomes" id="UP000295135"/>
    </source>
</evidence>
<feature type="domain" description="Cytochrome c-type biogenesis protein CcmF C-terminal" evidence="12">
    <location>
        <begin position="315"/>
        <end position="637"/>
    </location>
</feature>
<keyword evidence="6" id="KW-0201">Cytochrome c-type biogenesis</keyword>
<comment type="subcellular location">
    <subcellularLocation>
        <location evidence="1">Cell inner membrane</location>
        <topology evidence="1">Multi-pass membrane protein</topology>
    </subcellularLocation>
</comment>
<dbReference type="GO" id="GO:0005886">
    <property type="term" value="C:plasma membrane"/>
    <property type="evidence" value="ECO:0007669"/>
    <property type="project" value="UniProtKB-SubCell"/>
</dbReference>
<feature type="transmembrane region" description="Helical" evidence="10">
    <location>
        <begin position="490"/>
        <end position="513"/>
    </location>
</feature>
<dbReference type="GO" id="GO:0015232">
    <property type="term" value="F:heme transmembrane transporter activity"/>
    <property type="evidence" value="ECO:0007669"/>
    <property type="project" value="InterPro"/>
</dbReference>
<organism evidence="13 14">
    <name type="scientific">Sulfuritortus calidifontis</name>
    <dbReference type="NCBI Taxonomy" id="1914471"/>
    <lineage>
        <taxon>Bacteria</taxon>
        <taxon>Pseudomonadati</taxon>
        <taxon>Pseudomonadota</taxon>
        <taxon>Betaproteobacteria</taxon>
        <taxon>Nitrosomonadales</taxon>
        <taxon>Thiobacillaceae</taxon>
        <taxon>Sulfuritortus</taxon>
    </lineage>
</organism>
<feature type="transmembrane region" description="Helical" evidence="10">
    <location>
        <begin position="6"/>
        <end position="26"/>
    </location>
</feature>
<dbReference type="RefSeq" id="WP_126458463.1">
    <property type="nucleotide sequence ID" value="NZ_AP018721.1"/>
</dbReference>
<reference evidence="13 14" key="1">
    <citation type="submission" date="2019-03" db="EMBL/GenBank/DDBJ databases">
        <title>Genomic Encyclopedia of Type Strains, Phase IV (KMG-IV): sequencing the most valuable type-strain genomes for metagenomic binning, comparative biology and taxonomic classification.</title>
        <authorList>
            <person name="Goeker M."/>
        </authorList>
    </citation>
    <scope>NUCLEOTIDE SEQUENCE [LARGE SCALE GENOMIC DNA]</scope>
    <source>
        <strain evidence="13 14">DSM 103923</strain>
    </source>
</reference>
<feature type="transmembrane region" description="Helical" evidence="10">
    <location>
        <begin position="618"/>
        <end position="635"/>
    </location>
</feature>
<dbReference type="NCBIfam" id="TIGR00353">
    <property type="entry name" value="nrfE"/>
    <property type="match status" value="1"/>
</dbReference>
<dbReference type="GO" id="GO:0017004">
    <property type="term" value="P:cytochrome complex assembly"/>
    <property type="evidence" value="ECO:0007669"/>
    <property type="project" value="UniProtKB-KW"/>
</dbReference>
<protein>
    <submittedName>
        <fullName evidence="13">Cytochrome c-type biogenesis protein CcmF</fullName>
    </submittedName>
</protein>
<evidence type="ECO:0000259" key="11">
    <source>
        <dbReference type="Pfam" id="PF01578"/>
    </source>
</evidence>
<comment type="function">
    <text evidence="9">Required for the biogenesis of c-type cytochromes. Possible subunit of a heme lyase.</text>
</comment>
<keyword evidence="14" id="KW-1185">Reference proteome</keyword>
<name>A0A4R3K065_9PROT</name>
<evidence type="ECO:0000259" key="12">
    <source>
        <dbReference type="Pfam" id="PF16327"/>
    </source>
</evidence>
<dbReference type="InterPro" id="IPR003567">
    <property type="entry name" value="Cyt_c_biogenesis"/>
</dbReference>
<dbReference type="Pfam" id="PF01578">
    <property type="entry name" value="Cytochrom_C_asm"/>
    <property type="match status" value="1"/>
</dbReference>
<dbReference type="InterPro" id="IPR002541">
    <property type="entry name" value="Cyt_c_assembly"/>
</dbReference>
<keyword evidence="3" id="KW-1003">Cell membrane</keyword>
<feature type="transmembrane region" description="Helical" evidence="10">
    <location>
        <begin position="423"/>
        <end position="442"/>
    </location>
</feature>
<keyword evidence="8 10" id="KW-0472">Membrane</keyword>
<feature type="transmembrane region" description="Helical" evidence="10">
    <location>
        <begin position="448"/>
        <end position="469"/>
    </location>
</feature>
<evidence type="ECO:0000256" key="4">
    <source>
        <dbReference type="ARBA" id="ARBA00022519"/>
    </source>
</evidence>
<feature type="transmembrane region" description="Helical" evidence="10">
    <location>
        <begin position="352"/>
        <end position="374"/>
    </location>
</feature>
<gene>
    <name evidence="13" type="ORF">EDC61_10278</name>
</gene>
<evidence type="ECO:0000313" key="13">
    <source>
        <dbReference type="EMBL" id="TCS73308.1"/>
    </source>
</evidence>
<evidence type="ECO:0000256" key="5">
    <source>
        <dbReference type="ARBA" id="ARBA00022692"/>
    </source>
</evidence>
<feature type="transmembrane region" description="Helical" evidence="10">
    <location>
        <begin position="47"/>
        <end position="64"/>
    </location>
</feature>
<evidence type="ECO:0000256" key="6">
    <source>
        <dbReference type="ARBA" id="ARBA00022748"/>
    </source>
</evidence>
<keyword evidence="5 10" id="KW-0812">Transmembrane</keyword>
<dbReference type="AlphaFoldDB" id="A0A4R3K065"/>
<evidence type="ECO:0000256" key="3">
    <source>
        <dbReference type="ARBA" id="ARBA00022475"/>
    </source>
</evidence>
<evidence type="ECO:0000256" key="8">
    <source>
        <dbReference type="ARBA" id="ARBA00023136"/>
    </source>
</evidence>
<dbReference type="EMBL" id="SLZY01000002">
    <property type="protein sequence ID" value="TCS73308.1"/>
    <property type="molecule type" value="Genomic_DNA"/>
</dbReference>
<feature type="transmembrane region" description="Helical" evidence="10">
    <location>
        <begin position="249"/>
        <end position="265"/>
    </location>
</feature>
<dbReference type="GO" id="GO:0020037">
    <property type="term" value="F:heme binding"/>
    <property type="evidence" value="ECO:0007669"/>
    <property type="project" value="InterPro"/>
</dbReference>
<feature type="transmembrane region" description="Helical" evidence="10">
    <location>
        <begin position="121"/>
        <end position="141"/>
    </location>
</feature>
<feature type="transmembrane region" description="Helical" evidence="10">
    <location>
        <begin position="389"/>
        <end position="411"/>
    </location>
</feature>
<evidence type="ECO:0000256" key="7">
    <source>
        <dbReference type="ARBA" id="ARBA00022989"/>
    </source>
</evidence>
<dbReference type="NCBIfam" id="NF007691">
    <property type="entry name" value="PRK10369.1"/>
    <property type="match status" value="1"/>
</dbReference>
<dbReference type="Pfam" id="PF16327">
    <property type="entry name" value="CcmF_C"/>
    <property type="match status" value="1"/>
</dbReference>
<feature type="transmembrane region" description="Helical" evidence="10">
    <location>
        <begin position="96"/>
        <end position="114"/>
    </location>
</feature>
<evidence type="ECO:0000256" key="2">
    <source>
        <dbReference type="ARBA" id="ARBA00009186"/>
    </source>
</evidence>
<evidence type="ECO:0000256" key="1">
    <source>
        <dbReference type="ARBA" id="ARBA00004429"/>
    </source>
</evidence>
<feature type="transmembrane region" description="Helical" evidence="10">
    <location>
        <begin position="209"/>
        <end position="229"/>
    </location>
</feature>
<proteinExistence type="inferred from homology"/>
<dbReference type="InterPro" id="IPR032523">
    <property type="entry name" value="CcmF_C"/>
</dbReference>
<keyword evidence="7 10" id="KW-1133">Transmembrane helix</keyword>
<comment type="caution">
    <text evidence="13">The sequence shown here is derived from an EMBL/GenBank/DDBJ whole genome shotgun (WGS) entry which is preliminary data.</text>
</comment>
<dbReference type="PANTHER" id="PTHR43653">
    <property type="entry name" value="CYTOCHROME C ASSEMBLY PROTEIN-RELATED"/>
    <property type="match status" value="1"/>
</dbReference>
<feature type="transmembrane region" description="Helical" evidence="10">
    <location>
        <begin position="313"/>
        <end position="331"/>
    </location>
</feature>
<dbReference type="PRINTS" id="PR01410">
    <property type="entry name" value="CCBIOGENESIS"/>
</dbReference>
<evidence type="ECO:0000256" key="10">
    <source>
        <dbReference type="SAM" id="Phobius"/>
    </source>
</evidence>
<dbReference type="Proteomes" id="UP000295135">
    <property type="component" value="Unassembled WGS sequence"/>
</dbReference>
<dbReference type="PRINTS" id="PR01411">
    <property type="entry name" value="CCMFBIOGNSIS"/>
</dbReference>
<feature type="transmembrane region" description="Helical" evidence="10">
    <location>
        <begin position="274"/>
        <end position="293"/>
    </location>
</feature>